<dbReference type="EMBL" id="NBNE01000756">
    <property type="protein sequence ID" value="OWZ17415.1"/>
    <property type="molecule type" value="Genomic_DNA"/>
</dbReference>
<evidence type="ECO:0000256" key="1">
    <source>
        <dbReference type="SAM" id="SignalP"/>
    </source>
</evidence>
<evidence type="ECO:0000313" key="2">
    <source>
        <dbReference type="EMBL" id="OWZ17415.1"/>
    </source>
</evidence>
<reference evidence="3" key="1">
    <citation type="submission" date="2017-03" db="EMBL/GenBank/DDBJ databases">
        <title>Phytopthora megakarya and P. palmivora, two closely related causual agents of cacao black pod achieved similar genome size and gene model numbers by different mechanisms.</title>
        <authorList>
            <person name="Ali S."/>
            <person name="Shao J."/>
            <person name="Larry D.J."/>
            <person name="Kronmiller B."/>
            <person name="Shen D."/>
            <person name="Strem M.D."/>
            <person name="Melnick R.L."/>
            <person name="Guiltinan M.J."/>
            <person name="Tyler B.M."/>
            <person name="Meinhardt L.W."/>
            <person name="Bailey B.A."/>
        </authorList>
    </citation>
    <scope>NUCLEOTIDE SEQUENCE [LARGE SCALE GENOMIC DNA]</scope>
    <source>
        <strain evidence="3">zdho120</strain>
    </source>
</reference>
<evidence type="ECO:0000313" key="3">
    <source>
        <dbReference type="Proteomes" id="UP000198211"/>
    </source>
</evidence>
<name>A0A225WIG8_9STRA</name>
<gene>
    <name evidence="2" type="ORF">PHMEG_0008639</name>
</gene>
<dbReference type="AlphaFoldDB" id="A0A225WIG8"/>
<protein>
    <recommendedName>
        <fullName evidence="4">Elicitin</fullName>
    </recommendedName>
</protein>
<accession>A0A225WIG8</accession>
<feature type="signal peptide" evidence="1">
    <location>
        <begin position="1"/>
        <end position="22"/>
    </location>
</feature>
<keyword evidence="1" id="KW-0732">Signal</keyword>
<sequence>MKILVTVAALATLLLPVMRCAGIGPDGKYEGSGLLTSDLTQHTCNLVSGFILEGTFGNQQCCFLSDIRKGDFNRICNQQKPGSEFPNFKGNVETC</sequence>
<proteinExistence type="predicted"/>
<comment type="caution">
    <text evidence="2">The sequence shown here is derived from an EMBL/GenBank/DDBJ whole genome shotgun (WGS) entry which is preliminary data.</text>
</comment>
<keyword evidence="3" id="KW-1185">Reference proteome</keyword>
<dbReference type="OrthoDB" id="141287at2759"/>
<dbReference type="Proteomes" id="UP000198211">
    <property type="component" value="Unassembled WGS sequence"/>
</dbReference>
<feature type="chain" id="PRO_5012443359" description="Elicitin" evidence="1">
    <location>
        <begin position="23"/>
        <end position="95"/>
    </location>
</feature>
<organism evidence="2 3">
    <name type="scientific">Phytophthora megakarya</name>
    <dbReference type="NCBI Taxonomy" id="4795"/>
    <lineage>
        <taxon>Eukaryota</taxon>
        <taxon>Sar</taxon>
        <taxon>Stramenopiles</taxon>
        <taxon>Oomycota</taxon>
        <taxon>Peronosporomycetes</taxon>
        <taxon>Peronosporales</taxon>
        <taxon>Peronosporaceae</taxon>
        <taxon>Phytophthora</taxon>
    </lineage>
</organism>
<evidence type="ECO:0008006" key="4">
    <source>
        <dbReference type="Google" id="ProtNLM"/>
    </source>
</evidence>